<sequence>MEDINKLIEIAQFLKREDLVVDLHLIKERLEQPNKEIIIPIVGEFSSGKTSLINALTDSKKLETASKPTTATIFEIRFGSDIARAEIVGGGNQETSTENLEELKNDHLIDVNLVRVYDTSKKVPSSTVLVDTPGLSSNDPRHKLALTSYLPFSDAIFLAIDVNQQITRSLLEFVESTKLSQKPIYLIITKCDTKTKKEIEDVKKYIAENIKLALDHIVCVSAEKDDLTELFDLFKKIQISKNTIVTKALEDRTDRISLHLIEYINELLKNTSSKSSLDEQINEQNYQLEKIKSNIARLIKDARLRIEDKADDYIRIFSNQIMDRLDGIIKNQGADCDIEVYNAVNVAAAHTLENYKKDVRNTLLDMARERQSRIEAVPLQTLENLDLSSVAFDDFTYNMNLSELGHKNDKLIGNITKGVLIVGAAIATAGAASTMVAGAAGTGTIAVGTAQLANTTINMADTATDIASMASNAKTLSRMQKLAKGVEKAQKVQGYLNAGVNTIEQFDQQMSRKFVPNQNRGFIGNAVHWATDKAWGKPQRRRAISSYIDSTLLPEYKMKMSDICLGITRSIESLLQEEAEQATSSMTQALKEMEEVKKTEKEAYKKKVEELKGFVNILKSKSKC</sequence>
<organism evidence="3 4">
    <name type="scientific">Riemerella anatipestifer</name>
    <name type="common">Moraxella anatipestifer</name>
    <dbReference type="NCBI Taxonomy" id="34085"/>
    <lineage>
        <taxon>Bacteria</taxon>
        <taxon>Pseudomonadati</taxon>
        <taxon>Bacteroidota</taxon>
        <taxon>Flavobacteriia</taxon>
        <taxon>Flavobacteriales</taxon>
        <taxon>Weeksellaceae</taxon>
        <taxon>Riemerella</taxon>
    </lineage>
</organism>
<dbReference type="PANTHER" id="PTHR43681:SF1">
    <property type="entry name" value="SARCALUMENIN"/>
    <property type="match status" value="1"/>
</dbReference>
<dbReference type="PANTHER" id="PTHR43681">
    <property type="entry name" value="TRANSMEMBRANE GTPASE FZO"/>
    <property type="match status" value="1"/>
</dbReference>
<gene>
    <name evidence="3" type="ORF">PG303_00050</name>
</gene>
<dbReference type="Pfam" id="PF00350">
    <property type="entry name" value="Dynamin_N"/>
    <property type="match status" value="1"/>
</dbReference>
<dbReference type="InterPro" id="IPR027417">
    <property type="entry name" value="P-loop_NTPase"/>
</dbReference>
<evidence type="ECO:0000256" key="1">
    <source>
        <dbReference type="SAM" id="Coils"/>
    </source>
</evidence>
<dbReference type="Gene3D" id="3.40.50.300">
    <property type="entry name" value="P-loop containing nucleotide triphosphate hydrolases"/>
    <property type="match status" value="1"/>
</dbReference>
<comment type="caution">
    <text evidence="3">The sequence shown here is derived from an EMBL/GenBank/DDBJ whole genome shotgun (WGS) entry which is preliminary data.</text>
</comment>
<dbReference type="Proteomes" id="UP001284033">
    <property type="component" value="Unassembled WGS sequence"/>
</dbReference>
<name>A0AAP6HCC9_RIEAN</name>
<dbReference type="RefSeq" id="WP_154469191.1">
    <property type="nucleotide sequence ID" value="NZ_CP110126.1"/>
</dbReference>
<evidence type="ECO:0000259" key="2">
    <source>
        <dbReference type="Pfam" id="PF00350"/>
    </source>
</evidence>
<feature type="coiled-coil region" evidence="1">
    <location>
        <begin position="274"/>
        <end position="301"/>
    </location>
</feature>
<proteinExistence type="predicted"/>
<reference evidence="3" key="1">
    <citation type="submission" date="2023-01" db="EMBL/GenBank/DDBJ databases">
        <title>Genome-based studies on antimicrobial resistance profiles of Riemerella anatipestifer in China, 1994 to 2021.</title>
        <authorList>
            <person name="Yang Z."/>
            <person name="Zhu D."/>
        </authorList>
    </citation>
    <scope>NUCLEOTIDE SEQUENCE</scope>
    <source>
        <strain evidence="3">RCAD1218</strain>
    </source>
</reference>
<dbReference type="AlphaFoldDB" id="A0AAP6HCC9"/>
<dbReference type="SUPFAM" id="SSF52540">
    <property type="entry name" value="P-loop containing nucleoside triphosphate hydrolases"/>
    <property type="match status" value="1"/>
</dbReference>
<feature type="coiled-coil region" evidence="1">
    <location>
        <begin position="576"/>
        <end position="610"/>
    </location>
</feature>
<dbReference type="InterPro" id="IPR045063">
    <property type="entry name" value="Dynamin_N"/>
</dbReference>
<dbReference type="InterPro" id="IPR051943">
    <property type="entry name" value="TRAFAC_Dynamin-like_GTPase"/>
</dbReference>
<feature type="domain" description="Dynamin N-terminal" evidence="2">
    <location>
        <begin position="40"/>
        <end position="188"/>
    </location>
</feature>
<accession>A0AAP6HCC9</accession>
<dbReference type="EMBL" id="JAQZHK010000001">
    <property type="protein sequence ID" value="MDY3511609.1"/>
    <property type="molecule type" value="Genomic_DNA"/>
</dbReference>
<evidence type="ECO:0000313" key="4">
    <source>
        <dbReference type="Proteomes" id="UP001284033"/>
    </source>
</evidence>
<protein>
    <submittedName>
        <fullName evidence="3">Dynamin family protein</fullName>
    </submittedName>
</protein>
<evidence type="ECO:0000313" key="3">
    <source>
        <dbReference type="EMBL" id="MDY3511609.1"/>
    </source>
</evidence>
<keyword evidence="1" id="KW-0175">Coiled coil</keyword>